<dbReference type="AlphaFoldDB" id="A0A3N6LYS8"/>
<organism evidence="2 3">
    <name type="scientific">Natrarchaeobius halalkaliphilus</name>
    <dbReference type="NCBI Taxonomy" id="1679091"/>
    <lineage>
        <taxon>Archaea</taxon>
        <taxon>Methanobacteriati</taxon>
        <taxon>Methanobacteriota</taxon>
        <taxon>Stenosarchaea group</taxon>
        <taxon>Halobacteria</taxon>
        <taxon>Halobacteriales</taxon>
        <taxon>Natrialbaceae</taxon>
        <taxon>Natrarchaeobius</taxon>
    </lineage>
</organism>
<dbReference type="EMBL" id="REFY01000006">
    <property type="protein sequence ID" value="RQG86902.1"/>
    <property type="molecule type" value="Genomic_DNA"/>
</dbReference>
<accession>A0A3N6LYS8</accession>
<sequence>MPAPLVSPSDRSATLRTAALGSVSLPAIASIYFVATGYGLEGVVPPALLGVLLVGLGAILGGAFAAGYPASVGLSLVALVVLGPLWFVPIERPLSAPSADVATGPVLAVTILAVYLLAAEYGVRNRKRVFEWFTTRTLGVGLIGGGIHAVATIWMSAFVRQESIELGAVTLVSAVTVLYGAGGLVALGAVASIALYRLRLVTPVVTLAALFSWTFYSTWESLETVRETGADPGISPRADTIYVVLWMVTLVAILVVGALEYSLRSVVDERGDSDRERA</sequence>
<evidence type="ECO:0000313" key="2">
    <source>
        <dbReference type="EMBL" id="RQG86902.1"/>
    </source>
</evidence>
<proteinExistence type="predicted"/>
<name>A0A3N6LYS8_9EURY</name>
<keyword evidence="1" id="KW-1133">Transmembrane helix</keyword>
<dbReference type="RefSeq" id="WP_124179301.1">
    <property type="nucleotide sequence ID" value="NZ_REFY01000006.1"/>
</dbReference>
<comment type="caution">
    <text evidence="2">The sequence shown here is derived from an EMBL/GenBank/DDBJ whole genome shotgun (WGS) entry which is preliminary data.</text>
</comment>
<gene>
    <name evidence="2" type="ORF">EA462_14680</name>
</gene>
<feature type="transmembrane region" description="Helical" evidence="1">
    <location>
        <begin position="101"/>
        <end position="118"/>
    </location>
</feature>
<keyword evidence="1" id="KW-0812">Transmembrane</keyword>
<feature type="transmembrane region" description="Helical" evidence="1">
    <location>
        <begin position="20"/>
        <end position="40"/>
    </location>
</feature>
<evidence type="ECO:0000313" key="3">
    <source>
        <dbReference type="Proteomes" id="UP000273828"/>
    </source>
</evidence>
<feature type="transmembrane region" description="Helical" evidence="1">
    <location>
        <begin position="200"/>
        <end position="219"/>
    </location>
</feature>
<feature type="transmembrane region" description="Helical" evidence="1">
    <location>
        <begin position="240"/>
        <end position="259"/>
    </location>
</feature>
<feature type="transmembrane region" description="Helical" evidence="1">
    <location>
        <begin position="47"/>
        <end position="66"/>
    </location>
</feature>
<feature type="transmembrane region" description="Helical" evidence="1">
    <location>
        <begin position="171"/>
        <end position="194"/>
    </location>
</feature>
<dbReference type="OrthoDB" id="202303at2157"/>
<feature type="transmembrane region" description="Helical" evidence="1">
    <location>
        <begin position="72"/>
        <end position="89"/>
    </location>
</feature>
<evidence type="ECO:0000256" key="1">
    <source>
        <dbReference type="SAM" id="Phobius"/>
    </source>
</evidence>
<keyword evidence="1" id="KW-0472">Membrane</keyword>
<keyword evidence="3" id="KW-1185">Reference proteome</keyword>
<reference evidence="2 3" key="1">
    <citation type="submission" date="2018-10" db="EMBL/GenBank/DDBJ databases">
        <title>Natrarchaeobius chitinivorans gen. nov., sp. nov., and Natrarchaeobius haloalkaliphilus sp. nov., alkaliphilic, chitin-utilizing haloarchaea from hypersaline alkaline lakes.</title>
        <authorList>
            <person name="Sorokin D.Y."/>
            <person name="Elcheninov A.G."/>
            <person name="Kostrikina N.A."/>
            <person name="Bale N.J."/>
            <person name="Sinninghe Damste J.S."/>
            <person name="Khijniak T.V."/>
            <person name="Kublanov I.V."/>
            <person name="Toshchakov S.V."/>
        </authorList>
    </citation>
    <scope>NUCLEOTIDE SEQUENCE [LARGE SCALE GENOMIC DNA]</scope>
    <source>
        <strain evidence="2 3">AArcht-Sl</strain>
    </source>
</reference>
<feature type="transmembrane region" description="Helical" evidence="1">
    <location>
        <begin position="138"/>
        <end position="159"/>
    </location>
</feature>
<protein>
    <submittedName>
        <fullName evidence="2">Uncharacterized protein</fullName>
    </submittedName>
</protein>
<dbReference type="Proteomes" id="UP000273828">
    <property type="component" value="Unassembled WGS sequence"/>
</dbReference>